<comment type="subcellular location">
    <subcellularLocation>
        <location evidence="1">Membrane</location>
        <topology evidence="1">Multi-pass membrane protein</topology>
    </subcellularLocation>
</comment>
<feature type="transmembrane region" description="Helical" evidence="6">
    <location>
        <begin position="92"/>
        <end position="112"/>
    </location>
</feature>
<keyword evidence="4 6" id="KW-1133">Transmembrane helix</keyword>
<sequence>MRLGFYTVSAYNYIGDAMWVWLAISLSSLLHINAAYHGPKWQFYLFKPFTMILLLIVAWQTGLGSFYQQAIFGGLLLSIVGDVLLMQPQKRFVQGLISFLLAHIVYSVAFWSQLSGSIVWWFPAMLFAGGVIVFLLLLPSLGRLILPVAVYIAMITQMAWAAGEFWLTAQSTVGLLALVGALIFVVSDILLAIEHFRGSFKHSVSVIMGTYFLAQSLFVASLLL</sequence>
<evidence type="ECO:0000256" key="1">
    <source>
        <dbReference type="ARBA" id="ARBA00004141"/>
    </source>
</evidence>
<organism evidence="7 8">
    <name type="scientific">Photobacterium profundum (strain SS9)</name>
    <dbReference type="NCBI Taxonomy" id="298386"/>
    <lineage>
        <taxon>Bacteria</taxon>
        <taxon>Pseudomonadati</taxon>
        <taxon>Pseudomonadota</taxon>
        <taxon>Gammaproteobacteria</taxon>
        <taxon>Vibrionales</taxon>
        <taxon>Vibrionaceae</taxon>
        <taxon>Photobacterium</taxon>
    </lineage>
</organism>
<dbReference type="AlphaFoldDB" id="Q6LVT9"/>
<feature type="transmembrane region" description="Helical" evidence="6">
    <location>
        <begin position="144"/>
        <end position="167"/>
    </location>
</feature>
<dbReference type="eggNOG" id="COG3714">
    <property type="taxonomic scope" value="Bacteria"/>
</dbReference>
<evidence type="ECO:0000256" key="5">
    <source>
        <dbReference type="ARBA" id="ARBA00023136"/>
    </source>
</evidence>
<comment type="similarity">
    <text evidence="2">Belongs to the TMEM86 family.</text>
</comment>
<dbReference type="Proteomes" id="UP000000593">
    <property type="component" value="Chromosome 1"/>
</dbReference>
<feature type="transmembrane region" description="Helical" evidence="6">
    <location>
        <begin position="18"/>
        <end position="36"/>
    </location>
</feature>
<evidence type="ECO:0000256" key="4">
    <source>
        <dbReference type="ARBA" id="ARBA00022989"/>
    </source>
</evidence>
<name>Q6LVT9_PHOPR</name>
<evidence type="ECO:0000313" key="8">
    <source>
        <dbReference type="Proteomes" id="UP000000593"/>
    </source>
</evidence>
<gene>
    <name evidence="7" type="primary">VV11147</name>
    <name evidence="7" type="ordered locus">PBPRA0147</name>
</gene>
<dbReference type="PANTHER" id="PTHR31885:SF6">
    <property type="entry name" value="GH04784P"/>
    <property type="match status" value="1"/>
</dbReference>
<dbReference type="InterPro" id="IPR012506">
    <property type="entry name" value="TMEM86B-like"/>
</dbReference>
<protein>
    <recommendedName>
        <fullName evidence="9">Lysoplasmalogenase</fullName>
    </recommendedName>
</protein>
<evidence type="ECO:0000256" key="2">
    <source>
        <dbReference type="ARBA" id="ARBA00007375"/>
    </source>
</evidence>
<accession>Q6LVT9</accession>
<reference evidence="8" key="1">
    <citation type="journal article" date="2005" name="Science">
        <title>Life at depth: Photobacterium profundum genome sequence and expression analysis.</title>
        <authorList>
            <person name="Vezzi A."/>
            <person name="Campanaro S."/>
            <person name="D'Angelo M."/>
            <person name="Simonato F."/>
            <person name="Vitulo N."/>
            <person name="Lauro F.M."/>
            <person name="Cestaro A."/>
            <person name="Malacrida G."/>
            <person name="Simionati B."/>
            <person name="Cannata N."/>
            <person name="Romualdi C."/>
            <person name="Bartlett D.H."/>
            <person name="Valle G."/>
        </authorList>
    </citation>
    <scope>NUCLEOTIDE SEQUENCE [LARGE SCALE GENOMIC DNA]</scope>
    <source>
        <strain evidence="8">ATCC BAA-1253 / SS9</strain>
    </source>
</reference>
<feature type="transmembrane region" description="Helical" evidence="6">
    <location>
        <begin position="205"/>
        <end position="223"/>
    </location>
</feature>
<dbReference type="GO" id="GO:0016787">
    <property type="term" value="F:hydrolase activity"/>
    <property type="evidence" value="ECO:0007669"/>
    <property type="project" value="TreeGrafter"/>
</dbReference>
<keyword evidence="8" id="KW-1185">Reference proteome</keyword>
<evidence type="ECO:0000313" key="7">
    <source>
        <dbReference type="EMBL" id="CAG18586.1"/>
    </source>
</evidence>
<dbReference type="KEGG" id="ppr:PBPRA0147"/>
<feature type="transmembrane region" description="Helical" evidence="6">
    <location>
        <begin position="43"/>
        <end position="60"/>
    </location>
</feature>
<dbReference type="GO" id="GO:0016020">
    <property type="term" value="C:membrane"/>
    <property type="evidence" value="ECO:0007669"/>
    <property type="project" value="UniProtKB-SubCell"/>
</dbReference>
<evidence type="ECO:0000256" key="6">
    <source>
        <dbReference type="SAM" id="Phobius"/>
    </source>
</evidence>
<evidence type="ECO:0000256" key="3">
    <source>
        <dbReference type="ARBA" id="ARBA00022692"/>
    </source>
</evidence>
<dbReference type="EMBL" id="CR378663">
    <property type="protein sequence ID" value="CAG18586.1"/>
    <property type="molecule type" value="Genomic_DNA"/>
</dbReference>
<keyword evidence="5 6" id="KW-0472">Membrane</keyword>
<keyword evidence="3 6" id="KW-0812">Transmembrane</keyword>
<dbReference type="PANTHER" id="PTHR31885">
    <property type="entry name" value="GH04784P"/>
    <property type="match status" value="1"/>
</dbReference>
<dbReference type="HOGENOM" id="CLU_079086_6_0_6"/>
<dbReference type="Pfam" id="PF07947">
    <property type="entry name" value="YhhN"/>
    <property type="match status" value="1"/>
</dbReference>
<proteinExistence type="inferred from homology"/>
<feature type="transmembrane region" description="Helical" evidence="6">
    <location>
        <begin position="66"/>
        <end position="85"/>
    </location>
</feature>
<evidence type="ECO:0008006" key="9">
    <source>
        <dbReference type="Google" id="ProtNLM"/>
    </source>
</evidence>
<feature type="transmembrane region" description="Helical" evidence="6">
    <location>
        <begin position="173"/>
        <end position="193"/>
    </location>
</feature>
<feature type="transmembrane region" description="Helical" evidence="6">
    <location>
        <begin position="118"/>
        <end position="137"/>
    </location>
</feature>